<comment type="caution">
    <text evidence="1">The sequence shown here is derived from an EMBL/GenBank/DDBJ whole genome shotgun (WGS) entry which is preliminary data.</text>
</comment>
<evidence type="ECO:0000313" key="1">
    <source>
        <dbReference type="EMBL" id="KTR96701.1"/>
    </source>
</evidence>
<evidence type="ECO:0000313" key="2">
    <source>
        <dbReference type="Proteomes" id="UP000075025"/>
    </source>
</evidence>
<dbReference type="AlphaFoldDB" id="A0A147F1F1"/>
<organism evidence="1 2">
    <name type="scientific">Microbacterium testaceum</name>
    <name type="common">Aureobacterium testaceum</name>
    <name type="synonym">Brevibacterium testaceum</name>
    <dbReference type="NCBI Taxonomy" id="2033"/>
    <lineage>
        <taxon>Bacteria</taxon>
        <taxon>Bacillati</taxon>
        <taxon>Actinomycetota</taxon>
        <taxon>Actinomycetes</taxon>
        <taxon>Micrococcales</taxon>
        <taxon>Microbacteriaceae</taxon>
        <taxon>Microbacterium</taxon>
    </lineage>
</organism>
<dbReference type="OrthoDB" id="4318225at2"/>
<gene>
    <name evidence="1" type="ORF">NS220_00965</name>
</gene>
<reference evidence="1 2" key="1">
    <citation type="journal article" date="2016" name="Front. Microbiol.">
        <title>Genomic Resource of Rice Seed Associated Bacteria.</title>
        <authorList>
            <person name="Midha S."/>
            <person name="Bansal K."/>
            <person name="Sharma S."/>
            <person name="Kumar N."/>
            <person name="Patil P.P."/>
            <person name="Chaudhry V."/>
            <person name="Patil P.B."/>
        </authorList>
    </citation>
    <scope>NUCLEOTIDE SEQUENCE [LARGE SCALE GENOMIC DNA]</scope>
    <source>
        <strain evidence="1 2">NS220</strain>
    </source>
</reference>
<name>A0A147F1F1_MICTE</name>
<protein>
    <submittedName>
        <fullName evidence="1">Uncharacterized protein</fullName>
    </submittedName>
</protein>
<accession>A0A147F1F1</accession>
<sequence length="77" mass="8595">MLTTDGIAIESMVGYTSATKAIRTQIAKNVELLARSDRRVYSVEWWFSTREVTGRGGPSPALRSLLEESGITVRMFE</sequence>
<dbReference type="EMBL" id="LDRT01000005">
    <property type="protein sequence ID" value="KTR96701.1"/>
    <property type="molecule type" value="Genomic_DNA"/>
</dbReference>
<proteinExistence type="predicted"/>
<dbReference type="Proteomes" id="UP000075025">
    <property type="component" value="Unassembled WGS sequence"/>
</dbReference>
<dbReference type="PATRIC" id="fig|2033.6.peg.2757"/>
<dbReference type="RefSeq" id="WP_058622244.1">
    <property type="nucleotide sequence ID" value="NZ_LDRT01000005.1"/>
</dbReference>